<protein>
    <recommendedName>
        <fullName evidence="3">IrrE N-terminal-like domain-containing protein</fullName>
    </recommendedName>
</protein>
<dbReference type="RefSeq" id="WP_344452875.1">
    <property type="nucleotide sequence ID" value="NZ_BAAATZ010000020.1"/>
</dbReference>
<reference evidence="2" key="1">
    <citation type="journal article" date="2019" name="Int. J. Syst. Evol. Microbiol.">
        <title>The Global Catalogue of Microorganisms (GCM) 10K type strain sequencing project: providing services to taxonomists for standard genome sequencing and annotation.</title>
        <authorList>
            <consortium name="The Broad Institute Genomics Platform"/>
            <consortium name="The Broad Institute Genome Sequencing Center for Infectious Disease"/>
            <person name="Wu L."/>
            <person name="Ma J."/>
        </authorList>
    </citation>
    <scope>NUCLEOTIDE SEQUENCE [LARGE SCALE GENOMIC DNA]</scope>
    <source>
        <strain evidence="2">JCM 8201</strain>
    </source>
</reference>
<evidence type="ECO:0008006" key="3">
    <source>
        <dbReference type="Google" id="ProtNLM"/>
    </source>
</evidence>
<dbReference type="Proteomes" id="UP001501842">
    <property type="component" value="Unassembled WGS sequence"/>
</dbReference>
<evidence type="ECO:0000313" key="2">
    <source>
        <dbReference type="Proteomes" id="UP001501842"/>
    </source>
</evidence>
<proteinExistence type="predicted"/>
<name>A0ABP6GWQ8_9ACTN</name>
<dbReference type="EMBL" id="BAAATZ010000020">
    <property type="protein sequence ID" value="GAA2731560.1"/>
    <property type="molecule type" value="Genomic_DNA"/>
</dbReference>
<keyword evidence="2" id="KW-1185">Reference proteome</keyword>
<organism evidence="1 2">
    <name type="scientific">Actinocorallia aurantiaca</name>
    <dbReference type="NCBI Taxonomy" id="46204"/>
    <lineage>
        <taxon>Bacteria</taxon>
        <taxon>Bacillati</taxon>
        <taxon>Actinomycetota</taxon>
        <taxon>Actinomycetes</taxon>
        <taxon>Streptosporangiales</taxon>
        <taxon>Thermomonosporaceae</taxon>
        <taxon>Actinocorallia</taxon>
    </lineage>
</organism>
<evidence type="ECO:0000313" key="1">
    <source>
        <dbReference type="EMBL" id="GAA2731560.1"/>
    </source>
</evidence>
<comment type="caution">
    <text evidence="1">The sequence shown here is derived from an EMBL/GenBank/DDBJ whole genome shotgun (WGS) entry which is preliminary data.</text>
</comment>
<accession>A0ABP6GWQ8</accession>
<gene>
    <name evidence="1" type="ORF">GCM10010439_47290</name>
</gene>
<sequence>MLDLARREQCQDLVRDLEIPNPWDFEVFCELLQERRGRPLEILPILTFHTGSPNGLFLPSDTVDRIYTVEGTSPYHREHIALHEIGHLLLKHQECGLSIAELAPALFPDLDPSLVKMVLGRSEYGDPQERQAEYFASLVLARVDERRVSRPVEDPDVVEVLGRLEASWGSASWQRRGSS</sequence>